<keyword evidence="1" id="KW-0472">Membrane</keyword>
<dbReference type="Proteomes" id="UP000230233">
    <property type="component" value="Chromosome II"/>
</dbReference>
<protein>
    <submittedName>
        <fullName evidence="2">Uncharacterized protein</fullName>
    </submittedName>
</protein>
<dbReference type="AlphaFoldDB" id="A0A2G5VBF9"/>
<name>A0A2G5VBF9_9PELO</name>
<keyword evidence="1" id="KW-1133">Transmembrane helix</keyword>
<organism evidence="2 3">
    <name type="scientific">Caenorhabditis nigoni</name>
    <dbReference type="NCBI Taxonomy" id="1611254"/>
    <lineage>
        <taxon>Eukaryota</taxon>
        <taxon>Metazoa</taxon>
        <taxon>Ecdysozoa</taxon>
        <taxon>Nematoda</taxon>
        <taxon>Chromadorea</taxon>
        <taxon>Rhabditida</taxon>
        <taxon>Rhabditina</taxon>
        <taxon>Rhabditomorpha</taxon>
        <taxon>Rhabditoidea</taxon>
        <taxon>Rhabditidae</taxon>
        <taxon>Peloderinae</taxon>
        <taxon>Caenorhabditis</taxon>
    </lineage>
</organism>
<sequence length="90" mass="10312">MPMSRADLLVVYGLDGDKLGPGCRKFYQTDYAQCVVDEACRAYRGEYKVCCVENDLCHPYSNFNSTSNSTIWSFWLILFVVLLIVRRGTQ</sequence>
<accession>A0A2G5VBF9</accession>
<reference evidence="3" key="1">
    <citation type="submission" date="2017-10" db="EMBL/GenBank/DDBJ databases">
        <title>Rapid genome shrinkage in a self-fertile nematode reveals novel sperm competition proteins.</title>
        <authorList>
            <person name="Yin D."/>
            <person name="Schwarz E.M."/>
            <person name="Thomas C.G."/>
            <person name="Felde R.L."/>
            <person name="Korf I.F."/>
            <person name="Cutter A.D."/>
            <person name="Schartner C.M."/>
            <person name="Ralston E.J."/>
            <person name="Meyer B.J."/>
            <person name="Haag E.S."/>
        </authorList>
    </citation>
    <scope>NUCLEOTIDE SEQUENCE [LARGE SCALE GENOMIC DNA]</scope>
    <source>
        <strain evidence="3">JU1422</strain>
    </source>
</reference>
<keyword evidence="1" id="KW-0812">Transmembrane</keyword>
<proteinExistence type="predicted"/>
<evidence type="ECO:0000313" key="2">
    <source>
        <dbReference type="EMBL" id="PIC49072.1"/>
    </source>
</evidence>
<evidence type="ECO:0000256" key="1">
    <source>
        <dbReference type="SAM" id="Phobius"/>
    </source>
</evidence>
<evidence type="ECO:0000313" key="3">
    <source>
        <dbReference type="Proteomes" id="UP000230233"/>
    </source>
</evidence>
<dbReference type="EMBL" id="PDUG01000002">
    <property type="protein sequence ID" value="PIC49072.1"/>
    <property type="molecule type" value="Genomic_DNA"/>
</dbReference>
<gene>
    <name evidence="2" type="primary">Cnig_chr_II.g7802</name>
    <name evidence="2" type="ORF">B9Z55_007802</name>
</gene>
<keyword evidence="3" id="KW-1185">Reference proteome</keyword>
<comment type="caution">
    <text evidence="2">The sequence shown here is derived from an EMBL/GenBank/DDBJ whole genome shotgun (WGS) entry which is preliminary data.</text>
</comment>
<feature type="transmembrane region" description="Helical" evidence="1">
    <location>
        <begin position="69"/>
        <end position="85"/>
    </location>
</feature>